<dbReference type="InterPro" id="IPR003607">
    <property type="entry name" value="HD/PDEase_dom"/>
</dbReference>
<keyword evidence="5 19" id="KW-0479">Metal-binding</keyword>
<accession>A0A5A9P9F5</accession>
<feature type="region of interest" description="Disordered" evidence="21">
    <location>
        <begin position="924"/>
        <end position="944"/>
    </location>
</feature>
<feature type="region of interest" description="Disordered" evidence="21">
    <location>
        <begin position="499"/>
        <end position="561"/>
    </location>
</feature>
<reference evidence="24 25" key="1">
    <citation type="journal article" date="2019" name="Mol. Ecol. Resour.">
        <title>Chromosome-level genome assembly of Triplophysa tibetana, a fish adapted to the harsh high-altitude environment of the Tibetan Plateau.</title>
        <authorList>
            <person name="Yang X."/>
            <person name="Liu H."/>
            <person name="Ma Z."/>
            <person name="Zou Y."/>
            <person name="Zou M."/>
            <person name="Mao Y."/>
            <person name="Li X."/>
            <person name="Wang H."/>
            <person name="Chen T."/>
            <person name="Wang W."/>
            <person name="Yang R."/>
        </authorList>
    </citation>
    <scope>NUCLEOTIDE SEQUENCE [LARGE SCALE GENOMIC DNA]</scope>
    <source>
        <strain evidence="24">TTIB1903HZAU</strain>
        <tissue evidence="24">Muscle</tissue>
    </source>
</reference>
<comment type="similarity">
    <text evidence="1">Belongs to the cyclic nucleotide phosphodiesterase family. PDE1 subfamily.</text>
</comment>
<dbReference type="Proteomes" id="UP000324632">
    <property type="component" value="Chromosome 7"/>
</dbReference>
<keyword evidence="25" id="KW-1185">Reference proteome</keyword>
<comment type="subunit">
    <text evidence="2">Efficient DNA binding requires dimerization with another bHLH protein.</text>
</comment>
<sequence>MESPTREIEEFESTSLKYLQPDQIEKIWLRLRGLLRCLVKQLERGEASLVDLKKNLEYAASVLESVYIEETRRLVDTEDELSDIQSDSVPSEVRDWLASTFTRQMGLMLRRTEEKPRFRSIVHAVQAGIFVERMYRRTSNMVGLCYPPPVISVLKNVDRWSFDVFALNEASGDHSLKFIFYELLTRYDLITRFKIPVSALVSFVEALEVGYNKHKNPYHNLIHAADVTQTVHYLLLKTGMVHWLTELEILAMLFAAAVHDYEHTGTTNNFHIQTRSDTAILYNDRSVLESHHVSAAYRLLQDDDDMNILCNLSKDDWRELRALVVEMVLATDMSCHFQQVKAMKNFLQQPEGIDKPKALSLLLHTADISHPAKNWDLHHRWTATLLEEFFRQGDKEAELGLPFSPLCDRKSTMVAQSQIGFIDFIVIPTFTVLTDMTEKIVTPLIDEATSSGLAGFRSITAGDVKRSSVNSSGSDGSASLLTVDVTNFKAIWNDEVSHNRDRWKTKADKESEEKAKRETEEQQGTSVQNKNQETPATKQDRGAEDDPGGVTGPSRESDQSVEKQKLLNVGYTSHQKLPDVISSLAVRFRAVILISKGERWILKHGGGAIMNRKVRVRLPTLPVQTMLTVPFEDPDMMRESQFGARFPRQDDVHDSSNTEHKDADDDITDREDEEREDDRDENGQPNKKGPRKKKFPNGRGERVKVRRQEANARERSRMHGLNDALESLRKVVPCYSKTQKLSKIETLRLAKNYIWALSETLSAGKKPDLLAFVQTLCKGLSQPTTNLVAGCLQLNSRNFLTDQNGEVSFSGRPQYDALYPYPNAEMGTPTGLSSGARDSAKPFRPYNYYASYESYYDSASPEGNSPHFEGQISPPINYNGIFSLKKHEDQVEYSKNCHYGMRYCNVAGRGSMYRVSPDGHFPYDLHPRSQSYQSQDELNTGFHN</sequence>
<evidence type="ECO:0000256" key="4">
    <source>
        <dbReference type="ARBA" id="ARBA00022535"/>
    </source>
</evidence>
<organism evidence="24 25">
    <name type="scientific">Triplophysa tibetana</name>
    <dbReference type="NCBI Taxonomy" id="1572043"/>
    <lineage>
        <taxon>Eukaryota</taxon>
        <taxon>Metazoa</taxon>
        <taxon>Chordata</taxon>
        <taxon>Craniata</taxon>
        <taxon>Vertebrata</taxon>
        <taxon>Euteleostomi</taxon>
        <taxon>Actinopterygii</taxon>
        <taxon>Neopterygii</taxon>
        <taxon>Teleostei</taxon>
        <taxon>Ostariophysi</taxon>
        <taxon>Cypriniformes</taxon>
        <taxon>Nemacheilidae</taxon>
        <taxon>Triplophysa</taxon>
    </lineage>
</organism>
<evidence type="ECO:0000313" key="25">
    <source>
        <dbReference type="Proteomes" id="UP000324632"/>
    </source>
</evidence>
<comment type="catalytic activity">
    <reaction evidence="14">
        <text>3',5'-cyclic AMP + H2O = AMP + H(+)</text>
        <dbReference type="Rhea" id="RHEA:25277"/>
        <dbReference type="ChEBI" id="CHEBI:15377"/>
        <dbReference type="ChEBI" id="CHEBI:15378"/>
        <dbReference type="ChEBI" id="CHEBI:58165"/>
        <dbReference type="ChEBI" id="CHEBI:456215"/>
    </reaction>
    <physiologicalReaction direction="left-to-right" evidence="14">
        <dbReference type="Rhea" id="RHEA:25278"/>
    </physiologicalReaction>
</comment>
<keyword evidence="12" id="KW-0804">Transcription</keyword>
<dbReference type="InterPro" id="IPR011598">
    <property type="entry name" value="bHLH_dom"/>
</dbReference>
<dbReference type="Pfam" id="PF12533">
    <property type="entry name" value="Neuro_bHLH"/>
    <property type="match status" value="1"/>
</dbReference>
<evidence type="ECO:0000256" key="2">
    <source>
        <dbReference type="ARBA" id="ARBA00011571"/>
    </source>
</evidence>
<feature type="active site" description="Proton donor" evidence="17">
    <location>
        <position position="219"/>
    </location>
</feature>
<feature type="compositionally biased region" description="Acidic residues" evidence="21">
    <location>
        <begin position="664"/>
        <end position="680"/>
    </location>
</feature>
<evidence type="ECO:0000256" key="10">
    <source>
        <dbReference type="ARBA" id="ARBA00023125"/>
    </source>
</evidence>
<dbReference type="PRINTS" id="PR00387">
    <property type="entry name" value="PDIESTERASE1"/>
</dbReference>
<comment type="catalytic activity">
    <reaction evidence="15">
        <text>3',5'-cyclic GMP + H2O = GMP + H(+)</text>
        <dbReference type="Rhea" id="RHEA:16957"/>
        <dbReference type="ChEBI" id="CHEBI:15377"/>
        <dbReference type="ChEBI" id="CHEBI:15378"/>
        <dbReference type="ChEBI" id="CHEBI:57746"/>
        <dbReference type="ChEBI" id="CHEBI:58115"/>
    </reaction>
    <physiologicalReaction direction="left-to-right" evidence="15">
        <dbReference type="Rhea" id="RHEA:16958"/>
    </physiologicalReaction>
</comment>
<dbReference type="GO" id="GO:0046983">
    <property type="term" value="F:protein dimerization activity"/>
    <property type="evidence" value="ECO:0007669"/>
    <property type="project" value="InterPro"/>
</dbReference>
<dbReference type="InterPro" id="IPR023088">
    <property type="entry name" value="PDEase"/>
</dbReference>
<feature type="binding site" evidence="18">
    <location>
        <position position="260"/>
    </location>
    <ligand>
        <name>AMP</name>
        <dbReference type="ChEBI" id="CHEBI:456215"/>
    </ligand>
</feature>
<evidence type="ECO:0000256" key="18">
    <source>
        <dbReference type="PIRSR" id="PIRSR623088-2"/>
    </source>
</evidence>
<evidence type="ECO:0000256" key="19">
    <source>
        <dbReference type="PIRSR" id="PIRSR623088-3"/>
    </source>
</evidence>
<dbReference type="InterPro" id="IPR036971">
    <property type="entry name" value="PDEase_catalytic_dom_sf"/>
</dbReference>
<feature type="compositionally biased region" description="Basic and acidic residues" evidence="21">
    <location>
        <begin position="499"/>
        <end position="520"/>
    </location>
</feature>
<feature type="binding site" evidence="19">
    <location>
        <position position="259"/>
    </location>
    <ligand>
        <name>Zn(2+)</name>
        <dbReference type="ChEBI" id="CHEBI:29105"/>
        <label>1</label>
    </ligand>
</feature>
<keyword evidence="13" id="KW-0539">Nucleus</keyword>
<keyword evidence="3" id="KW-0217">Developmental protein</keyword>
<feature type="binding site" evidence="19">
    <location>
        <position position="260"/>
    </location>
    <ligand>
        <name>Zn(2+)</name>
        <dbReference type="ChEBI" id="CHEBI:29105"/>
        <label>2</label>
    </ligand>
</feature>
<evidence type="ECO:0000256" key="8">
    <source>
        <dbReference type="ARBA" id="ARBA00022902"/>
    </source>
</evidence>
<dbReference type="GO" id="GO:0046872">
    <property type="term" value="F:metal ion binding"/>
    <property type="evidence" value="ECO:0007669"/>
    <property type="project" value="UniProtKB-KW"/>
</dbReference>
<keyword evidence="6" id="KW-0221">Differentiation</keyword>
<evidence type="ECO:0000256" key="7">
    <source>
        <dbReference type="ARBA" id="ARBA00022801"/>
    </source>
</evidence>
<dbReference type="CDD" id="cd00077">
    <property type="entry name" value="HDc"/>
    <property type="match status" value="1"/>
</dbReference>
<dbReference type="InterPro" id="IPR023174">
    <property type="entry name" value="PDEase_CS"/>
</dbReference>
<dbReference type="FunFam" id="1.10.1300.10:FF:000032">
    <property type="entry name" value="Phosphodiesterase"/>
    <property type="match status" value="1"/>
</dbReference>
<keyword evidence="10" id="KW-0238">DNA-binding</keyword>
<evidence type="ECO:0000256" key="6">
    <source>
        <dbReference type="ARBA" id="ARBA00022782"/>
    </source>
</evidence>
<keyword evidence="4" id="KW-0140">cGMP</keyword>
<dbReference type="AlphaFoldDB" id="A0A5A9P9F5"/>
<feature type="domain" description="BHLH" evidence="22">
    <location>
        <begin position="705"/>
        <end position="757"/>
    </location>
</feature>
<dbReference type="CDD" id="cd19722">
    <property type="entry name" value="bHLH_TS_NeuroD6_ATOH2"/>
    <property type="match status" value="1"/>
</dbReference>
<evidence type="ECO:0000256" key="11">
    <source>
        <dbReference type="ARBA" id="ARBA00023149"/>
    </source>
</evidence>
<comment type="caution">
    <text evidence="24">The sequence shown here is derived from an EMBL/GenBank/DDBJ whole genome shotgun (WGS) entry which is preliminary data.</text>
</comment>
<dbReference type="FunFam" id="4.10.280.10:FF:000006">
    <property type="entry name" value="Neurogenic differentiation factor"/>
    <property type="match status" value="1"/>
</dbReference>
<dbReference type="InterPro" id="IPR002073">
    <property type="entry name" value="PDEase_catalytic_dom"/>
</dbReference>
<evidence type="ECO:0000259" key="23">
    <source>
        <dbReference type="PROSITE" id="PS51845"/>
    </source>
</evidence>
<dbReference type="GO" id="GO:0007165">
    <property type="term" value="P:signal transduction"/>
    <property type="evidence" value="ECO:0007669"/>
    <property type="project" value="InterPro"/>
</dbReference>
<dbReference type="GO" id="GO:0003677">
    <property type="term" value="F:DNA binding"/>
    <property type="evidence" value="ECO:0007669"/>
    <property type="project" value="UniProtKB-KW"/>
</dbReference>
<feature type="compositionally biased region" description="Basic and acidic residues" evidence="21">
    <location>
        <begin position="699"/>
        <end position="715"/>
    </location>
</feature>
<dbReference type="PROSITE" id="PS50888">
    <property type="entry name" value="BHLH"/>
    <property type="match status" value="1"/>
</dbReference>
<dbReference type="Pfam" id="PF00233">
    <property type="entry name" value="PDEase_I"/>
    <property type="match status" value="1"/>
</dbReference>
<evidence type="ECO:0000256" key="1">
    <source>
        <dbReference type="ARBA" id="ARBA00010664"/>
    </source>
</evidence>
<evidence type="ECO:0000259" key="22">
    <source>
        <dbReference type="PROSITE" id="PS50888"/>
    </source>
</evidence>
<feature type="binding site" evidence="18">
    <location>
        <position position="367"/>
    </location>
    <ligand>
        <name>AMP</name>
        <dbReference type="ChEBI" id="CHEBI:456215"/>
    </ligand>
</feature>
<dbReference type="InterPro" id="IPR022575">
    <property type="entry name" value="NeuroD_DUF"/>
</dbReference>
<evidence type="ECO:0000256" key="16">
    <source>
        <dbReference type="ARBA" id="ARBA00033709"/>
    </source>
</evidence>
<evidence type="ECO:0000256" key="12">
    <source>
        <dbReference type="ARBA" id="ARBA00023163"/>
    </source>
</evidence>
<dbReference type="SMART" id="SM00353">
    <property type="entry name" value="HLH"/>
    <property type="match status" value="1"/>
</dbReference>
<evidence type="ECO:0000256" key="9">
    <source>
        <dbReference type="ARBA" id="ARBA00023015"/>
    </source>
</evidence>
<keyword evidence="8" id="KW-0524">Neurogenesis</keyword>
<dbReference type="SUPFAM" id="SSF47459">
    <property type="entry name" value="HLH, helix-loop-helix DNA-binding domain"/>
    <property type="match status" value="1"/>
</dbReference>
<evidence type="ECO:0000256" key="20">
    <source>
        <dbReference type="RuleBase" id="RU363067"/>
    </source>
</evidence>
<evidence type="ECO:0000256" key="13">
    <source>
        <dbReference type="ARBA" id="ARBA00023242"/>
    </source>
</evidence>
<dbReference type="SMART" id="SM00471">
    <property type="entry name" value="HDc"/>
    <property type="match status" value="1"/>
</dbReference>
<feature type="binding site" evidence="19">
    <location>
        <position position="223"/>
    </location>
    <ligand>
        <name>Zn(2+)</name>
        <dbReference type="ChEBI" id="CHEBI:29105"/>
        <label>1</label>
    </ligand>
</feature>
<dbReference type="SUPFAM" id="SSF109604">
    <property type="entry name" value="HD-domain/PDEase-like"/>
    <property type="match status" value="1"/>
</dbReference>
<dbReference type="EMBL" id="SOYY01000007">
    <property type="protein sequence ID" value="KAA0718600.1"/>
    <property type="molecule type" value="Genomic_DNA"/>
</dbReference>
<keyword evidence="9" id="KW-0805">Transcription regulation</keyword>
<dbReference type="GO" id="GO:0047555">
    <property type="term" value="F:3',5'-cyclic-GMP phosphodiesterase activity"/>
    <property type="evidence" value="ECO:0007669"/>
    <property type="project" value="RHEA"/>
</dbReference>
<evidence type="ECO:0000256" key="3">
    <source>
        <dbReference type="ARBA" id="ARBA00022473"/>
    </source>
</evidence>
<dbReference type="PROSITE" id="PS51845">
    <property type="entry name" value="PDEASE_I_2"/>
    <property type="match status" value="1"/>
</dbReference>
<evidence type="ECO:0000313" key="24">
    <source>
        <dbReference type="EMBL" id="KAA0718600.1"/>
    </source>
</evidence>
<dbReference type="PROSITE" id="PS00126">
    <property type="entry name" value="PDEASE_I_1"/>
    <property type="match status" value="1"/>
</dbReference>
<feature type="binding site" evidence="18">
    <location>
        <position position="418"/>
    </location>
    <ligand>
        <name>AMP</name>
        <dbReference type="ChEBI" id="CHEBI:456215"/>
    </ligand>
</feature>
<dbReference type="EC" id="3.1.4.-" evidence="20"/>
<feature type="binding site" evidence="19">
    <location>
        <position position="260"/>
    </location>
    <ligand>
        <name>Zn(2+)</name>
        <dbReference type="ChEBI" id="CHEBI:29105"/>
        <label>1</label>
    </ligand>
</feature>
<keyword evidence="7 20" id="KW-0378">Hydrolase</keyword>
<evidence type="ECO:0000256" key="14">
    <source>
        <dbReference type="ARBA" id="ARBA00033675"/>
    </source>
</evidence>
<evidence type="ECO:0000256" key="15">
    <source>
        <dbReference type="ARBA" id="ARBA00033684"/>
    </source>
</evidence>
<feature type="compositionally biased region" description="Basic and acidic residues" evidence="21">
    <location>
        <begin position="647"/>
        <end position="663"/>
    </location>
</feature>
<name>A0A5A9P9F5_9TELE</name>
<dbReference type="Gene3D" id="4.10.280.10">
    <property type="entry name" value="Helix-loop-helix DNA-binding domain"/>
    <property type="match status" value="1"/>
</dbReference>
<gene>
    <name evidence="24" type="ORF">E1301_Tti013180</name>
</gene>
<dbReference type="GO" id="GO:0007399">
    <property type="term" value="P:nervous system development"/>
    <property type="evidence" value="ECO:0007669"/>
    <property type="project" value="UniProtKB-KW"/>
</dbReference>
<feature type="binding site" evidence="18">
    <location>
        <begin position="219"/>
        <end position="223"/>
    </location>
    <ligand>
        <name>AMP</name>
        <dbReference type="ChEBI" id="CHEBI:456215"/>
    </ligand>
</feature>
<feature type="region of interest" description="Disordered" evidence="21">
    <location>
        <begin position="646"/>
        <end position="715"/>
    </location>
</feature>
<feature type="compositionally biased region" description="Polar residues" evidence="21">
    <location>
        <begin position="522"/>
        <end position="537"/>
    </location>
</feature>
<dbReference type="Gene3D" id="1.10.1300.10">
    <property type="entry name" value="3'5'-cyclic nucleotide phosphodiesterase, catalytic domain"/>
    <property type="match status" value="1"/>
</dbReference>
<protein>
    <recommendedName>
        <fullName evidence="20">Phosphodiesterase</fullName>
        <ecNumber evidence="20">3.1.4.-</ecNumber>
    </recommendedName>
</protein>
<keyword evidence="11" id="KW-0114">cAMP</keyword>
<feature type="domain" description="PDEase" evidence="23">
    <location>
        <begin position="142"/>
        <end position="510"/>
    </location>
</feature>
<dbReference type="Pfam" id="PF08499">
    <property type="entry name" value="PDEase_I_N"/>
    <property type="match status" value="1"/>
</dbReference>
<dbReference type="GO" id="GO:0030154">
    <property type="term" value="P:cell differentiation"/>
    <property type="evidence" value="ECO:0007669"/>
    <property type="project" value="UniProtKB-KW"/>
</dbReference>
<evidence type="ECO:0000256" key="5">
    <source>
        <dbReference type="ARBA" id="ARBA00022723"/>
    </source>
</evidence>
<comment type="cofactor">
    <cofactor evidence="20">
        <name>a divalent metal cation</name>
        <dbReference type="ChEBI" id="CHEBI:60240"/>
    </cofactor>
    <text evidence="20">Binds 2 divalent metal cations per subunit. Site 1 may preferentially bind zinc ions, while site 2 has a preference for magnesium and/or manganese ions.</text>
</comment>
<comment type="catalytic activity">
    <reaction evidence="16">
        <text>a nucleoside 3',5'-cyclic phosphate + H2O = a nucleoside 5'-phosphate + H(+)</text>
        <dbReference type="Rhea" id="RHEA:14653"/>
        <dbReference type="ChEBI" id="CHEBI:15377"/>
        <dbReference type="ChEBI" id="CHEBI:15378"/>
        <dbReference type="ChEBI" id="CHEBI:57867"/>
        <dbReference type="ChEBI" id="CHEBI:58464"/>
        <dbReference type="EC" id="3.1.4.17"/>
    </reaction>
    <physiologicalReaction direction="left-to-right" evidence="16">
        <dbReference type="Rhea" id="RHEA:14654"/>
    </physiologicalReaction>
</comment>
<evidence type="ECO:0000256" key="21">
    <source>
        <dbReference type="SAM" id="MobiDB-lite"/>
    </source>
</evidence>
<dbReference type="Pfam" id="PF00010">
    <property type="entry name" value="HLH"/>
    <property type="match status" value="1"/>
</dbReference>
<dbReference type="InterPro" id="IPR013706">
    <property type="entry name" value="PDE1_N"/>
</dbReference>
<evidence type="ECO:0000256" key="17">
    <source>
        <dbReference type="PIRSR" id="PIRSR623088-1"/>
    </source>
</evidence>
<dbReference type="InterPro" id="IPR036638">
    <property type="entry name" value="HLH_DNA-bd_sf"/>
</dbReference>
<dbReference type="PANTHER" id="PTHR11347">
    <property type="entry name" value="CYCLIC NUCLEOTIDE PHOSPHODIESTERASE"/>
    <property type="match status" value="1"/>
</dbReference>
<feature type="compositionally biased region" description="Polar residues" evidence="21">
    <location>
        <begin position="928"/>
        <end position="944"/>
    </location>
</feature>
<feature type="binding site" evidence="19">
    <location>
        <position position="367"/>
    </location>
    <ligand>
        <name>Zn(2+)</name>
        <dbReference type="ChEBI" id="CHEBI:29105"/>
        <label>1</label>
    </ligand>
</feature>
<proteinExistence type="inferred from homology"/>
<dbReference type="GO" id="GO:0004115">
    <property type="term" value="F:3',5'-cyclic-AMP phosphodiesterase activity"/>
    <property type="evidence" value="ECO:0007669"/>
    <property type="project" value="RHEA"/>
</dbReference>